<dbReference type="PANTHER" id="PTHR30589:SF0">
    <property type="entry name" value="PHOSPHATIDYLGLYCEROL--PROLIPOPROTEIN DIACYLGLYCERYL TRANSFERASE"/>
    <property type="match status" value="1"/>
</dbReference>
<dbReference type="GO" id="GO:0005886">
    <property type="term" value="C:plasma membrane"/>
    <property type="evidence" value="ECO:0007669"/>
    <property type="project" value="InterPro"/>
</dbReference>
<feature type="transmembrane region" description="Helical" evidence="7">
    <location>
        <begin position="165"/>
        <end position="183"/>
    </location>
</feature>
<name>A0AAE3R690_9BACT</name>
<evidence type="ECO:0000256" key="3">
    <source>
        <dbReference type="ARBA" id="ARBA00022679"/>
    </source>
</evidence>
<dbReference type="EMBL" id="JASJOU010000005">
    <property type="protein sequence ID" value="MDJ1502195.1"/>
    <property type="molecule type" value="Genomic_DNA"/>
</dbReference>
<evidence type="ECO:0000313" key="8">
    <source>
        <dbReference type="EMBL" id="MDJ1502195.1"/>
    </source>
</evidence>
<reference evidence="8" key="1">
    <citation type="submission" date="2023-05" db="EMBL/GenBank/DDBJ databases">
        <authorList>
            <person name="Zhang X."/>
        </authorList>
    </citation>
    <scope>NUCLEOTIDE SEQUENCE</scope>
    <source>
        <strain evidence="8">BD1B2-1</strain>
    </source>
</reference>
<keyword evidence="8" id="KW-0328">Glycosyltransferase</keyword>
<dbReference type="PANTHER" id="PTHR30589">
    <property type="entry name" value="PROLIPOPROTEIN DIACYLGLYCERYL TRANSFERASE"/>
    <property type="match status" value="1"/>
</dbReference>
<feature type="transmembrane region" description="Helical" evidence="7">
    <location>
        <begin position="195"/>
        <end position="212"/>
    </location>
</feature>
<gene>
    <name evidence="8" type="ORF">QNI22_16125</name>
</gene>
<keyword evidence="4 7" id="KW-0812">Transmembrane</keyword>
<evidence type="ECO:0000313" key="9">
    <source>
        <dbReference type="Proteomes" id="UP001232063"/>
    </source>
</evidence>
<evidence type="ECO:0000256" key="6">
    <source>
        <dbReference type="ARBA" id="ARBA00023136"/>
    </source>
</evidence>
<dbReference type="Pfam" id="PF01790">
    <property type="entry name" value="LGT"/>
    <property type="match status" value="1"/>
</dbReference>
<dbReference type="Proteomes" id="UP001232063">
    <property type="component" value="Unassembled WGS sequence"/>
</dbReference>
<protein>
    <submittedName>
        <fullName evidence="8">Prolipoprotein diacylglyceryl transferase</fullName>
        <ecNumber evidence="8">2.4.99.-</ecNumber>
    </submittedName>
</protein>
<evidence type="ECO:0000256" key="2">
    <source>
        <dbReference type="ARBA" id="ARBA00022475"/>
    </source>
</evidence>
<accession>A0AAE3R690</accession>
<keyword evidence="5 7" id="KW-1133">Transmembrane helix</keyword>
<feature type="transmembrane region" description="Helical" evidence="7">
    <location>
        <begin position="6"/>
        <end position="28"/>
    </location>
</feature>
<evidence type="ECO:0000256" key="7">
    <source>
        <dbReference type="SAM" id="Phobius"/>
    </source>
</evidence>
<dbReference type="RefSeq" id="WP_314512109.1">
    <property type="nucleotide sequence ID" value="NZ_JASJOU010000005.1"/>
</dbReference>
<feature type="transmembrane region" description="Helical" evidence="7">
    <location>
        <begin position="118"/>
        <end position="138"/>
    </location>
</feature>
<feature type="transmembrane region" description="Helical" evidence="7">
    <location>
        <begin position="49"/>
        <end position="69"/>
    </location>
</feature>
<dbReference type="InterPro" id="IPR001640">
    <property type="entry name" value="Lgt"/>
</dbReference>
<evidence type="ECO:0000256" key="4">
    <source>
        <dbReference type="ARBA" id="ARBA00022692"/>
    </source>
</evidence>
<comment type="similarity">
    <text evidence="1">Belongs to the Lgt family.</text>
</comment>
<proteinExistence type="inferred from homology"/>
<dbReference type="GO" id="GO:0042158">
    <property type="term" value="P:lipoprotein biosynthetic process"/>
    <property type="evidence" value="ECO:0007669"/>
    <property type="project" value="InterPro"/>
</dbReference>
<dbReference type="GO" id="GO:0008961">
    <property type="term" value="F:phosphatidylglycerol-prolipoprotein diacylglyceryl transferase activity"/>
    <property type="evidence" value="ECO:0007669"/>
    <property type="project" value="InterPro"/>
</dbReference>
<evidence type="ECO:0000256" key="5">
    <source>
        <dbReference type="ARBA" id="ARBA00022989"/>
    </source>
</evidence>
<evidence type="ECO:0000256" key="1">
    <source>
        <dbReference type="ARBA" id="ARBA00007150"/>
    </source>
</evidence>
<keyword evidence="2" id="KW-1003">Cell membrane</keyword>
<organism evidence="8 9">
    <name type="scientific">Xanthocytophaga agilis</name>
    <dbReference type="NCBI Taxonomy" id="3048010"/>
    <lineage>
        <taxon>Bacteria</taxon>
        <taxon>Pseudomonadati</taxon>
        <taxon>Bacteroidota</taxon>
        <taxon>Cytophagia</taxon>
        <taxon>Cytophagales</taxon>
        <taxon>Rhodocytophagaceae</taxon>
        <taxon>Xanthocytophaga</taxon>
    </lineage>
</organism>
<feature type="transmembrane region" description="Helical" evidence="7">
    <location>
        <begin position="89"/>
        <end position="106"/>
    </location>
</feature>
<dbReference type="AlphaFoldDB" id="A0AAE3R690"/>
<keyword evidence="9" id="KW-1185">Reference proteome</keyword>
<keyword evidence="3 8" id="KW-0808">Transferase</keyword>
<sequence>MTFPVNFHIAGFTINSHLVFEILSYSIGFRYYLWLRRHTHDPISNSDRLWIFIGAAAGGLIGSRVVGILENPNIFIQASGNWMVYLQSKTIVGGLLGGLIGVELTKKQLGVTTSSGDLMVYPIILGMILGRIGCFLAGTTDGTHGSPCSLPWCMNLGDGIPRHPAALYEIMFLSVVGTCIFLLEQQYVLTNGSRFKILLASYLLFRFFIEFIKPVYRFNFGLSTIQLACIGGLIYYYKVFLYPASLLLARKEIIPDKEQ</sequence>
<comment type="caution">
    <text evidence="8">The sequence shown here is derived from an EMBL/GenBank/DDBJ whole genome shotgun (WGS) entry which is preliminary data.</text>
</comment>
<keyword evidence="6 7" id="KW-0472">Membrane</keyword>
<dbReference type="EC" id="2.4.99.-" evidence="8"/>